<dbReference type="InterPro" id="IPR000873">
    <property type="entry name" value="AMP-dep_synth/lig_dom"/>
</dbReference>
<evidence type="ECO:0000313" key="4">
    <source>
        <dbReference type="EMBL" id="POR33053.1"/>
    </source>
</evidence>
<dbReference type="PANTHER" id="PTHR45527:SF1">
    <property type="entry name" value="FATTY ACID SYNTHASE"/>
    <property type="match status" value="1"/>
</dbReference>
<dbReference type="GO" id="GO:0044550">
    <property type="term" value="P:secondary metabolite biosynthetic process"/>
    <property type="evidence" value="ECO:0007669"/>
    <property type="project" value="TreeGrafter"/>
</dbReference>
<evidence type="ECO:0000256" key="2">
    <source>
        <dbReference type="ARBA" id="ARBA00022553"/>
    </source>
</evidence>
<keyword evidence="5" id="KW-1185">Reference proteome</keyword>
<keyword evidence="1" id="KW-0596">Phosphopantetheine</keyword>
<dbReference type="AlphaFoldDB" id="A0A2S4KS75"/>
<dbReference type="Gene3D" id="3.40.50.12780">
    <property type="entry name" value="N-terminal domain of ligase-like"/>
    <property type="match status" value="1"/>
</dbReference>
<evidence type="ECO:0000256" key="1">
    <source>
        <dbReference type="ARBA" id="ARBA00022450"/>
    </source>
</evidence>
<dbReference type="Proteomes" id="UP000237481">
    <property type="component" value="Unassembled WGS sequence"/>
</dbReference>
<feature type="domain" description="AMP-dependent synthetase/ligase" evidence="3">
    <location>
        <begin position="37"/>
        <end position="227"/>
    </location>
</feature>
<dbReference type="GO" id="GO:0005737">
    <property type="term" value="C:cytoplasm"/>
    <property type="evidence" value="ECO:0007669"/>
    <property type="project" value="TreeGrafter"/>
</dbReference>
<gene>
    <name evidence="4" type="ORF">TPAR_09453</name>
</gene>
<sequence>MTQTHHVPLPALKSADRAIYPSQPAAAPRTLVDILDASTSAHPEALAVDDGTARLSYAALAHEVAARAERLRAAGIGVGDRVGVRVASGSAELYVGILAVLAAGAAYVPVDADDPDDRAGLVWAEAGVCAVLADGAKLTQHSAPVGSPRLPDPGDDAWIIFTSGSTGRPKGVAVTHRSAAAFVDAEAALFLPGRPIAPGDRVLAGLSVAFDASCEEMWLAWRHGACL</sequence>
<accession>A0A2S4KS75</accession>
<dbReference type="Pfam" id="PF00501">
    <property type="entry name" value="AMP-binding"/>
    <property type="match status" value="1"/>
</dbReference>
<dbReference type="PROSITE" id="PS00455">
    <property type="entry name" value="AMP_BINDING"/>
    <property type="match status" value="1"/>
</dbReference>
<protein>
    <recommendedName>
        <fullName evidence="3">AMP-dependent synthetase/ligase domain-containing protein</fullName>
    </recommendedName>
</protein>
<feature type="non-terminal residue" evidence="4">
    <location>
        <position position="227"/>
    </location>
</feature>
<keyword evidence="2" id="KW-0597">Phosphoprotein</keyword>
<dbReference type="GO" id="GO:0043041">
    <property type="term" value="P:amino acid activation for nonribosomal peptide biosynthetic process"/>
    <property type="evidence" value="ECO:0007669"/>
    <property type="project" value="TreeGrafter"/>
</dbReference>
<name>A0A2S4KS75_9HYPO</name>
<dbReference type="EMBL" id="PKSG01000752">
    <property type="protein sequence ID" value="POR33053.1"/>
    <property type="molecule type" value="Genomic_DNA"/>
</dbReference>
<proteinExistence type="predicted"/>
<dbReference type="InterPro" id="IPR042099">
    <property type="entry name" value="ANL_N_sf"/>
</dbReference>
<dbReference type="STRING" id="94208.A0A2S4KS75"/>
<comment type="caution">
    <text evidence="4">The sequence shown here is derived from an EMBL/GenBank/DDBJ whole genome shotgun (WGS) entry which is preliminary data.</text>
</comment>
<reference evidence="4 5" key="1">
    <citation type="submission" date="2018-01" db="EMBL/GenBank/DDBJ databases">
        <title>Harnessing the power of phylogenomics to disentangle the directionality and signatures of interkingdom host jumping in the parasitic fungal genus Tolypocladium.</title>
        <authorList>
            <person name="Quandt C.A."/>
            <person name="Patterson W."/>
            <person name="Spatafora J.W."/>
        </authorList>
    </citation>
    <scope>NUCLEOTIDE SEQUENCE [LARGE SCALE GENOMIC DNA]</scope>
    <source>
        <strain evidence="4 5">NRBC 100945</strain>
    </source>
</reference>
<dbReference type="PANTHER" id="PTHR45527">
    <property type="entry name" value="NONRIBOSOMAL PEPTIDE SYNTHETASE"/>
    <property type="match status" value="1"/>
</dbReference>
<dbReference type="GO" id="GO:0031177">
    <property type="term" value="F:phosphopantetheine binding"/>
    <property type="evidence" value="ECO:0007669"/>
    <property type="project" value="TreeGrafter"/>
</dbReference>
<dbReference type="InterPro" id="IPR020845">
    <property type="entry name" value="AMP-binding_CS"/>
</dbReference>
<organism evidence="4 5">
    <name type="scientific">Tolypocladium paradoxum</name>
    <dbReference type="NCBI Taxonomy" id="94208"/>
    <lineage>
        <taxon>Eukaryota</taxon>
        <taxon>Fungi</taxon>
        <taxon>Dikarya</taxon>
        <taxon>Ascomycota</taxon>
        <taxon>Pezizomycotina</taxon>
        <taxon>Sordariomycetes</taxon>
        <taxon>Hypocreomycetidae</taxon>
        <taxon>Hypocreales</taxon>
        <taxon>Ophiocordycipitaceae</taxon>
        <taxon>Tolypocladium</taxon>
    </lineage>
</organism>
<evidence type="ECO:0000259" key="3">
    <source>
        <dbReference type="Pfam" id="PF00501"/>
    </source>
</evidence>
<evidence type="ECO:0000313" key="5">
    <source>
        <dbReference type="Proteomes" id="UP000237481"/>
    </source>
</evidence>
<dbReference type="SUPFAM" id="SSF56801">
    <property type="entry name" value="Acetyl-CoA synthetase-like"/>
    <property type="match status" value="1"/>
</dbReference>
<dbReference type="OrthoDB" id="416786at2759"/>